<name>A0A1A9Z3V6_GLOPL</name>
<dbReference type="VEuPathDB" id="VectorBase:GPAI003046"/>
<keyword evidence="2" id="KW-1185">Reference proteome</keyword>
<evidence type="ECO:0000313" key="1">
    <source>
        <dbReference type="EnsemblMetazoa" id="GPAI003046-PA"/>
    </source>
</evidence>
<reference evidence="2" key="1">
    <citation type="submission" date="2014-03" db="EMBL/GenBank/DDBJ databases">
        <authorList>
            <person name="Aksoy S."/>
            <person name="Warren W."/>
            <person name="Wilson R.K."/>
        </authorList>
    </citation>
    <scope>NUCLEOTIDE SEQUENCE [LARGE SCALE GENOMIC DNA]</scope>
    <source>
        <strain evidence="2">IAEA</strain>
    </source>
</reference>
<organism evidence="1 2">
    <name type="scientific">Glossina pallidipes</name>
    <name type="common">Tsetse fly</name>
    <dbReference type="NCBI Taxonomy" id="7398"/>
    <lineage>
        <taxon>Eukaryota</taxon>
        <taxon>Metazoa</taxon>
        <taxon>Ecdysozoa</taxon>
        <taxon>Arthropoda</taxon>
        <taxon>Hexapoda</taxon>
        <taxon>Insecta</taxon>
        <taxon>Pterygota</taxon>
        <taxon>Neoptera</taxon>
        <taxon>Endopterygota</taxon>
        <taxon>Diptera</taxon>
        <taxon>Brachycera</taxon>
        <taxon>Muscomorpha</taxon>
        <taxon>Hippoboscoidea</taxon>
        <taxon>Glossinidae</taxon>
        <taxon>Glossina</taxon>
    </lineage>
</organism>
<evidence type="ECO:0000313" key="2">
    <source>
        <dbReference type="Proteomes" id="UP000092445"/>
    </source>
</evidence>
<dbReference type="AlphaFoldDB" id="A0A1A9Z3V6"/>
<accession>A0A1A9Z3V6</accession>
<sequence>MILEWIALKVAFAVEGKVRFLSSICLWMITPLSGSRWTILKDAPGTLILTKKKKKAKKSKA</sequence>
<dbReference type="Proteomes" id="UP000092445">
    <property type="component" value="Unassembled WGS sequence"/>
</dbReference>
<reference evidence="1" key="2">
    <citation type="submission" date="2020-05" db="UniProtKB">
        <authorList>
            <consortium name="EnsemblMetazoa"/>
        </authorList>
    </citation>
    <scope>IDENTIFICATION</scope>
    <source>
        <strain evidence="1">IAEA</strain>
    </source>
</reference>
<protein>
    <submittedName>
        <fullName evidence="1">Uncharacterized protein</fullName>
    </submittedName>
</protein>
<dbReference type="EnsemblMetazoa" id="GPAI003046-RA">
    <property type="protein sequence ID" value="GPAI003046-PA"/>
    <property type="gene ID" value="GPAI003046"/>
</dbReference>
<proteinExistence type="predicted"/>